<feature type="transmembrane region" description="Helical" evidence="7">
    <location>
        <begin position="465"/>
        <end position="487"/>
    </location>
</feature>
<keyword evidence="4 7" id="KW-1133">Transmembrane helix</keyword>
<dbReference type="InterPro" id="IPR011701">
    <property type="entry name" value="MFS"/>
</dbReference>
<feature type="transmembrane region" description="Helical" evidence="7">
    <location>
        <begin position="432"/>
        <end position="453"/>
    </location>
</feature>
<evidence type="ECO:0000256" key="2">
    <source>
        <dbReference type="ARBA" id="ARBA00008335"/>
    </source>
</evidence>
<feature type="domain" description="Major facilitator superfamily (MFS) profile" evidence="8">
    <location>
        <begin position="64"/>
        <end position="492"/>
    </location>
</feature>
<feature type="transmembrane region" description="Helical" evidence="7">
    <location>
        <begin position="98"/>
        <end position="119"/>
    </location>
</feature>
<feature type="transmembrane region" description="Helical" evidence="7">
    <location>
        <begin position="218"/>
        <end position="238"/>
    </location>
</feature>
<dbReference type="GeneID" id="59282356"/>
<evidence type="ECO:0000313" key="9">
    <source>
        <dbReference type="EMBL" id="KAF6240885.1"/>
    </source>
</evidence>
<comment type="caution">
    <text evidence="9">The sequence shown here is derived from an EMBL/GenBank/DDBJ whole genome shotgun (WGS) entry which is preliminary data.</text>
</comment>
<keyword evidence="5 7" id="KW-0472">Membrane</keyword>
<dbReference type="SUPFAM" id="SSF103473">
    <property type="entry name" value="MFS general substrate transporter"/>
    <property type="match status" value="1"/>
</dbReference>
<dbReference type="RefSeq" id="XP_037170133.1">
    <property type="nucleotide sequence ID" value="XM_037302626.1"/>
</dbReference>
<accession>A0A8H6G5C1</accession>
<feature type="transmembrane region" description="Helical" evidence="7">
    <location>
        <begin position="156"/>
        <end position="181"/>
    </location>
</feature>
<gene>
    <name evidence="9" type="ORF">HO173_000677</name>
</gene>
<comment type="similarity">
    <text evidence="2">Belongs to the major facilitator superfamily.</text>
</comment>
<proteinExistence type="inferred from homology"/>
<evidence type="ECO:0000259" key="8">
    <source>
        <dbReference type="PROSITE" id="PS50850"/>
    </source>
</evidence>
<feature type="transmembrane region" description="Helical" evidence="7">
    <location>
        <begin position="131"/>
        <end position="150"/>
    </location>
</feature>
<dbReference type="PANTHER" id="PTHR23502:SF163">
    <property type="entry name" value="MAJOR FACILITATOR SUPERFAMILY (MFS) PROFILE DOMAIN-CONTAINING PROTEIN"/>
    <property type="match status" value="1"/>
</dbReference>
<dbReference type="FunFam" id="1.20.1250.20:FF:000082">
    <property type="entry name" value="MFS multidrug transporter, putative"/>
    <property type="match status" value="1"/>
</dbReference>
<evidence type="ECO:0000256" key="6">
    <source>
        <dbReference type="SAM" id="MobiDB-lite"/>
    </source>
</evidence>
<feature type="transmembrane region" description="Helical" evidence="7">
    <location>
        <begin position="193"/>
        <end position="212"/>
    </location>
</feature>
<feature type="transmembrane region" description="Helical" evidence="7">
    <location>
        <begin position="403"/>
        <end position="425"/>
    </location>
</feature>
<reference evidence="9 10" key="1">
    <citation type="journal article" date="2020" name="Genomics">
        <title>Complete, high-quality genomes from long-read metagenomic sequencing of two wolf lichen thalli reveals enigmatic genome architecture.</title>
        <authorList>
            <person name="McKenzie S.K."/>
            <person name="Walston R.F."/>
            <person name="Allen J.L."/>
        </authorList>
    </citation>
    <scope>NUCLEOTIDE SEQUENCE [LARGE SCALE GENOMIC DNA]</scope>
    <source>
        <strain evidence="9">WasteWater2</strain>
    </source>
</reference>
<dbReference type="PROSITE" id="PS50850">
    <property type="entry name" value="MFS"/>
    <property type="match status" value="1"/>
</dbReference>
<dbReference type="Pfam" id="PF07690">
    <property type="entry name" value="MFS_1"/>
    <property type="match status" value="1"/>
</dbReference>
<dbReference type="InterPro" id="IPR020846">
    <property type="entry name" value="MFS_dom"/>
</dbReference>
<protein>
    <recommendedName>
        <fullName evidence="8">Major facilitator superfamily (MFS) profile domain-containing protein</fullName>
    </recommendedName>
</protein>
<evidence type="ECO:0000256" key="3">
    <source>
        <dbReference type="ARBA" id="ARBA00022692"/>
    </source>
</evidence>
<dbReference type="EMBL" id="JACCJC010000002">
    <property type="protein sequence ID" value="KAF6240885.1"/>
    <property type="molecule type" value="Genomic_DNA"/>
</dbReference>
<comment type="subcellular location">
    <subcellularLocation>
        <location evidence="1">Membrane</location>
        <topology evidence="1">Multi-pass membrane protein</topology>
    </subcellularLocation>
</comment>
<evidence type="ECO:0000256" key="7">
    <source>
        <dbReference type="SAM" id="Phobius"/>
    </source>
</evidence>
<keyword evidence="3 7" id="KW-0812">Transmembrane</keyword>
<evidence type="ECO:0000256" key="4">
    <source>
        <dbReference type="ARBA" id="ARBA00022989"/>
    </source>
</evidence>
<feature type="region of interest" description="Disordered" evidence="6">
    <location>
        <begin position="1"/>
        <end position="34"/>
    </location>
</feature>
<dbReference type="Proteomes" id="UP000578531">
    <property type="component" value="Unassembled WGS sequence"/>
</dbReference>
<evidence type="ECO:0000256" key="5">
    <source>
        <dbReference type="ARBA" id="ARBA00023136"/>
    </source>
</evidence>
<dbReference type="OrthoDB" id="5296287at2759"/>
<evidence type="ECO:0000256" key="1">
    <source>
        <dbReference type="ARBA" id="ARBA00004141"/>
    </source>
</evidence>
<name>A0A8H6G5C1_9LECA</name>
<feature type="transmembrane region" description="Helical" evidence="7">
    <location>
        <begin position="372"/>
        <end position="391"/>
    </location>
</feature>
<feature type="transmembrane region" description="Helical" evidence="7">
    <location>
        <begin position="62"/>
        <end position="86"/>
    </location>
</feature>
<organism evidence="9 10">
    <name type="scientific">Letharia columbiana</name>
    <dbReference type="NCBI Taxonomy" id="112416"/>
    <lineage>
        <taxon>Eukaryota</taxon>
        <taxon>Fungi</taxon>
        <taxon>Dikarya</taxon>
        <taxon>Ascomycota</taxon>
        <taxon>Pezizomycotina</taxon>
        <taxon>Lecanoromycetes</taxon>
        <taxon>OSLEUM clade</taxon>
        <taxon>Lecanoromycetidae</taxon>
        <taxon>Lecanorales</taxon>
        <taxon>Lecanorineae</taxon>
        <taxon>Parmeliaceae</taxon>
        <taxon>Letharia</taxon>
    </lineage>
</organism>
<evidence type="ECO:0000313" key="10">
    <source>
        <dbReference type="Proteomes" id="UP000578531"/>
    </source>
</evidence>
<dbReference type="GO" id="GO:0016020">
    <property type="term" value="C:membrane"/>
    <property type="evidence" value="ECO:0007669"/>
    <property type="project" value="UniProtKB-SubCell"/>
</dbReference>
<feature type="transmembrane region" description="Helical" evidence="7">
    <location>
        <begin position="332"/>
        <end position="352"/>
    </location>
</feature>
<dbReference type="PANTHER" id="PTHR23502">
    <property type="entry name" value="MAJOR FACILITATOR SUPERFAMILY"/>
    <property type="match status" value="1"/>
</dbReference>
<dbReference type="InterPro" id="IPR036259">
    <property type="entry name" value="MFS_trans_sf"/>
</dbReference>
<feature type="transmembrane region" description="Helical" evidence="7">
    <location>
        <begin position="288"/>
        <end position="312"/>
    </location>
</feature>
<dbReference type="Gene3D" id="1.20.1250.20">
    <property type="entry name" value="MFS general substrate transporter like domains"/>
    <property type="match status" value="1"/>
</dbReference>
<dbReference type="AlphaFoldDB" id="A0A8H6G5C1"/>
<dbReference type="GO" id="GO:0022857">
    <property type="term" value="F:transmembrane transporter activity"/>
    <property type="evidence" value="ECO:0007669"/>
    <property type="project" value="InterPro"/>
</dbReference>
<dbReference type="CDD" id="cd17323">
    <property type="entry name" value="MFS_Tpo1_MDR_like"/>
    <property type="match status" value="1"/>
</dbReference>
<keyword evidence="10" id="KW-1185">Reference proteome</keyword>
<sequence>MESYATEAPEIASDPAKLEKDSGFRSLEAESATQDRVDRHVVDFDGPDDPENPLNWSNTRKWCLVGLISAMTLVTNLATLMCAPAAPLILREFSSNNQLYQTLLVSIWELGEAFGPLFIAPLSEIYGRAPVYNAVNILFCIFSIAGAVSTNMHMFIAFRFLNGITVGAIVLNPSIVGDLFVTERRGNAMAIEGIAPLIGPVLGPVIGGYVSQAIGWRWLFWLAAIFAGITEIGFLAFFRETYKVRILERKAARLRKVTGDDSYKSVHHVTHTIMGFLTVSVMRPARMLLLSPVIFLLGLYVALVYAYTYVLLTTMTEVFEQRYGFSTGSASLTFLGLGIGLTAGLLLCQATLDRYVSRVQTRGGAMKPEQRLPPMIAGGLVIPAALLWYGWTVQTRAPWPAPVVATATLGFAVAATLLPAFSYLVDAFGLHSASALAVTISLRCVAGAAFPLVAPCLYDRLGVGWGTSVLAVVALVFVPVPLLLMWFGERVRLRSRLLVTY</sequence>